<dbReference type="RefSeq" id="WP_124005512.1">
    <property type="nucleotide sequence ID" value="NZ_BJYN01000018.1"/>
</dbReference>
<evidence type="ECO:0000313" key="4">
    <source>
        <dbReference type="Proteomes" id="UP000886597"/>
    </source>
</evidence>
<dbReference type="SUPFAM" id="SSF53098">
    <property type="entry name" value="Ribonuclease H-like"/>
    <property type="match status" value="1"/>
</dbReference>
<protein>
    <submittedName>
        <fullName evidence="3">Ribonuclease HI</fullName>
    </submittedName>
</protein>
<accession>A0AAN4UDH8</accession>
<dbReference type="Pfam" id="PF13456">
    <property type="entry name" value="RVT_3"/>
    <property type="match status" value="1"/>
</dbReference>
<dbReference type="Proteomes" id="UP000886597">
    <property type="component" value="Unassembled WGS sequence"/>
</dbReference>
<feature type="domain" description="RNase H type-1" evidence="1">
    <location>
        <begin position="1"/>
        <end position="128"/>
    </location>
</feature>
<dbReference type="InterPro" id="IPR036397">
    <property type="entry name" value="RNaseH_sf"/>
</dbReference>
<dbReference type="EMBL" id="BKBO01000045">
    <property type="protein sequence ID" value="GEQ50356.1"/>
    <property type="molecule type" value="Genomic_DNA"/>
</dbReference>
<dbReference type="GO" id="GO:0004523">
    <property type="term" value="F:RNA-DNA hybrid ribonuclease activity"/>
    <property type="evidence" value="ECO:0007669"/>
    <property type="project" value="InterPro"/>
</dbReference>
<dbReference type="AlphaFoldDB" id="A0AAN4UDH8"/>
<comment type="caution">
    <text evidence="3">The sequence shown here is derived from an EMBL/GenBank/DDBJ whole genome shotgun (WGS) entry which is preliminary data.</text>
</comment>
<evidence type="ECO:0000259" key="1">
    <source>
        <dbReference type="PROSITE" id="PS50879"/>
    </source>
</evidence>
<name>A0AAN4UDH8_9ENTE</name>
<sequence>MIKSYIDASTKGNPGPSGGGIVLLGDDLYEQESFALTQLTNHQAEFVVFSRLLDELYKRQLHTQIVLVYTDSKILAQTIQKNYTKNPDFKKYLLEIQEKLTKFPSLLIEWIPEAKNKGADHLARQGLQKALKLENRRK</sequence>
<reference evidence="3" key="2">
    <citation type="journal article" date="2020" name="Int. Dairy J.">
        <title>Lactic acid bacterial diversity in Brie cheese focusing on salt concentration and pH of isolation medium and characterisation of halophilic and alkaliphilic lactic acid bacterial isolates.</title>
        <authorList>
            <person name="Unno R."/>
            <person name="Matsutani M."/>
            <person name="Suzuki T."/>
            <person name="Kodama K."/>
            <person name="Matsushita H."/>
            <person name="Yamasato K."/>
            <person name="Koizumi Y."/>
            <person name="Ishikawa M."/>
        </authorList>
    </citation>
    <scope>NUCLEOTIDE SEQUENCE</scope>
    <source>
        <strain evidence="3">7C1</strain>
        <strain evidence="2">8C4</strain>
    </source>
</reference>
<evidence type="ECO:0000313" key="5">
    <source>
        <dbReference type="Proteomes" id="UP000886607"/>
    </source>
</evidence>
<keyword evidence="5" id="KW-1185">Reference proteome</keyword>
<dbReference type="InterPro" id="IPR012337">
    <property type="entry name" value="RNaseH-like_sf"/>
</dbReference>
<dbReference type="Gene3D" id="3.30.420.10">
    <property type="entry name" value="Ribonuclease H-like superfamily/Ribonuclease H"/>
    <property type="match status" value="1"/>
</dbReference>
<dbReference type="PROSITE" id="PS50879">
    <property type="entry name" value="RNASE_H_1"/>
    <property type="match status" value="1"/>
</dbReference>
<dbReference type="Proteomes" id="UP000886607">
    <property type="component" value="Unassembled WGS sequence"/>
</dbReference>
<organism evidence="3 4">
    <name type="scientific">Tetragenococcus koreensis</name>
    <dbReference type="NCBI Taxonomy" id="290335"/>
    <lineage>
        <taxon>Bacteria</taxon>
        <taxon>Bacillati</taxon>
        <taxon>Bacillota</taxon>
        <taxon>Bacilli</taxon>
        <taxon>Lactobacillales</taxon>
        <taxon>Enterococcaceae</taxon>
        <taxon>Tetragenococcus</taxon>
    </lineage>
</organism>
<dbReference type="EMBL" id="BKBQ01000043">
    <property type="protein sequence ID" value="GEQ55335.1"/>
    <property type="molecule type" value="Genomic_DNA"/>
</dbReference>
<dbReference type="CDD" id="cd09279">
    <property type="entry name" value="RNase_HI_like"/>
    <property type="match status" value="1"/>
</dbReference>
<proteinExistence type="predicted"/>
<reference evidence="3" key="1">
    <citation type="submission" date="2019-08" db="EMBL/GenBank/DDBJ databases">
        <authorList>
            <person name="Ishikawa M."/>
            <person name="Suzuki T."/>
            <person name="Matsutani M."/>
        </authorList>
    </citation>
    <scope>NUCLEOTIDE SEQUENCE</scope>
    <source>
        <strain evidence="3">7C1</strain>
        <strain evidence="2">8C4</strain>
    </source>
</reference>
<dbReference type="InterPro" id="IPR002156">
    <property type="entry name" value="RNaseH_domain"/>
</dbReference>
<evidence type="ECO:0000313" key="2">
    <source>
        <dbReference type="EMBL" id="GEQ50356.1"/>
    </source>
</evidence>
<dbReference type="GeneID" id="69984924"/>
<dbReference type="KEGG" id="tkr:C7K43_03110"/>
<dbReference type="GO" id="GO:0003676">
    <property type="term" value="F:nucleic acid binding"/>
    <property type="evidence" value="ECO:0007669"/>
    <property type="project" value="InterPro"/>
</dbReference>
<gene>
    <name evidence="3" type="primary">rnhA</name>
    <name evidence="2" type="ORF">TK11N_22080</name>
    <name evidence="3" type="ORF">TK2N_21790</name>
</gene>
<evidence type="ECO:0000313" key="3">
    <source>
        <dbReference type="EMBL" id="GEQ55335.1"/>
    </source>
</evidence>